<keyword evidence="5" id="KW-1185">Reference proteome</keyword>
<keyword evidence="2" id="KW-1133">Transmembrane helix</keyword>
<dbReference type="EMBL" id="CP007151">
    <property type="protein sequence ID" value="AHI27856.1"/>
    <property type="molecule type" value="Genomic_DNA"/>
</dbReference>
<keyword evidence="2" id="KW-0812">Transmembrane</keyword>
<protein>
    <recommendedName>
        <fullName evidence="3">Co-chaperone DjlA N-terminal domain-containing protein</fullName>
    </recommendedName>
</protein>
<dbReference type="SUPFAM" id="SSF158682">
    <property type="entry name" value="TerB-like"/>
    <property type="match status" value="1"/>
</dbReference>
<organism evidence="4 5">
    <name type="scientific">Marinobacter similis</name>
    <dbReference type="NCBI Taxonomy" id="1420916"/>
    <lineage>
        <taxon>Bacteria</taxon>
        <taxon>Pseudomonadati</taxon>
        <taxon>Pseudomonadota</taxon>
        <taxon>Gammaproteobacteria</taxon>
        <taxon>Pseudomonadales</taxon>
        <taxon>Marinobacteraceae</taxon>
        <taxon>Marinobacter</taxon>
    </lineage>
</organism>
<gene>
    <name evidence="4" type="ORF">AU14_01890</name>
</gene>
<evidence type="ECO:0000313" key="5">
    <source>
        <dbReference type="Proteomes" id="UP000061489"/>
    </source>
</evidence>
<reference evidence="4 5" key="1">
    <citation type="journal article" date="2014" name="Genome Announc.">
        <title>Draft Genome Sequences of Marinobacter similis A3d10T and Marinobacter salarius R9SW1T.</title>
        <authorList>
            <person name="Ivanova E.P."/>
            <person name="Ng H.J."/>
            <person name="Webb H.K."/>
            <person name="Feng G."/>
            <person name="Oshima K."/>
            <person name="Hattori M."/>
            <person name="Ohkuma M."/>
            <person name="Sergeev A.F."/>
            <person name="Mikhailov V.V."/>
            <person name="Crawford R.J."/>
            <person name="Sawabe T."/>
        </authorList>
    </citation>
    <scope>NUCLEOTIDE SEQUENCE [LARGE SCALE GENOMIC DNA]</scope>
    <source>
        <strain evidence="4 5">A3d10</strain>
    </source>
</reference>
<dbReference type="InterPro" id="IPR029024">
    <property type="entry name" value="TerB-like"/>
</dbReference>
<dbReference type="Gene3D" id="1.10.3680.10">
    <property type="entry name" value="TerB-like"/>
    <property type="match status" value="1"/>
</dbReference>
<name>W5YFK6_9GAMM</name>
<keyword evidence="2" id="KW-0472">Membrane</keyword>
<evidence type="ECO:0000313" key="4">
    <source>
        <dbReference type="EMBL" id="AHI27856.1"/>
    </source>
</evidence>
<evidence type="ECO:0000256" key="1">
    <source>
        <dbReference type="SAM" id="MobiDB-lite"/>
    </source>
</evidence>
<feature type="transmembrane region" description="Helical" evidence="2">
    <location>
        <begin position="90"/>
        <end position="110"/>
    </location>
</feature>
<evidence type="ECO:0000259" key="3">
    <source>
        <dbReference type="Pfam" id="PF05099"/>
    </source>
</evidence>
<dbReference type="HOGENOM" id="CLU_068018_0_0_6"/>
<proteinExistence type="predicted"/>
<dbReference type="InterPro" id="IPR007791">
    <property type="entry name" value="DjlA_N"/>
</dbReference>
<dbReference type="KEGG" id="msx:AU14_01890"/>
<dbReference type="OrthoDB" id="8881374at2"/>
<dbReference type="Proteomes" id="UP000061489">
    <property type="component" value="Chromosome"/>
</dbReference>
<evidence type="ECO:0000256" key="2">
    <source>
        <dbReference type="SAM" id="Phobius"/>
    </source>
</evidence>
<dbReference type="CDD" id="cd07177">
    <property type="entry name" value="terB_like"/>
    <property type="match status" value="1"/>
</dbReference>
<feature type="domain" description="Co-chaperone DjlA N-terminal" evidence="3">
    <location>
        <begin position="139"/>
        <end position="247"/>
    </location>
</feature>
<feature type="transmembrane region" description="Helical" evidence="2">
    <location>
        <begin position="64"/>
        <end position="84"/>
    </location>
</feature>
<dbReference type="AlphaFoldDB" id="W5YFK6"/>
<sequence length="320" mass="34422">MNNTQPESPMESVEQVIQDPLRFKLKLDIGEEAYTSLRLKSYLMDSVDAANGAATGMAVAQSSLVASTFFAKTGFLGALGIGAAATPIGWAVAAGIAGAGLSVVVGKYFVRSSSSRAKTIPDFINTPLDVLATGLFDMIAMLGIKLASIDGTIDHDEREFIKASFVKEWGYDETFVAEGLALIERKADEHSIKEISEQLARFKKENPDCNYKSMSNEIISFITGIAEADGIFDEREEMAIARVHQTFADVNSFSTAFSETTKAGMEGLSRQGKSAMEGLSSGFQATKKGFNSLGQKSKTVFSQFGRKDKDSSPKIPPDVS</sequence>
<accession>W5YFK6</accession>
<feature type="region of interest" description="Disordered" evidence="1">
    <location>
        <begin position="299"/>
        <end position="320"/>
    </location>
</feature>
<dbReference type="Pfam" id="PF05099">
    <property type="entry name" value="TerB"/>
    <property type="match status" value="1"/>
</dbReference>
<dbReference type="RefSeq" id="WP_041338416.1">
    <property type="nucleotide sequence ID" value="NZ_CP007151.1"/>
</dbReference>